<keyword evidence="3" id="KW-0560">Oxidoreductase</keyword>
<gene>
    <name evidence="6" type="ORF">C1SCF055_LOCUS28449</name>
</gene>
<evidence type="ECO:0000313" key="7">
    <source>
        <dbReference type="EMBL" id="CAL4789814.1"/>
    </source>
</evidence>
<dbReference type="EMBL" id="CAMXCT030003112">
    <property type="protein sequence ID" value="CAL4789814.1"/>
    <property type="molecule type" value="Genomic_DNA"/>
</dbReference>
<dbReference type="GO" id="GO:0051213">
    <property type="term" value="F:dioxygenase activity"/>
    <property type="evidence" value="ECO:0007669"/>
    <property type="project" value="UniProtKB-KW"/>
</dbReference>
<accession>A0A9P1G9U8</accession>
<reference evidence="7 8" key="2">
    <citation type="submission" date="2024-05" db="EMBL/GenBank/DDBJ databases">
        <authorList>
            <person name="Chen Y."/>
            <person name="Shah S."/>
            <person name="Dougan E. K."/>
            <person name="Thang M."/>
            <person name="Chan C."/>
        </authorList>
    </citation>
    <scope>NUCLEOTIDE SEQUENCE [LARGE SCALE GENOMIC DNA]</scope>
</reference>
<dbReference type="OrthoDB" id="438431at2759"/>
<sequence>MAAPWATWAIWALGVFLCVEGQPKTLPFQVRGMVHEEYDLFNQGSAVRYFEDWLGGWKTGLDLFYAESASGGEKKPSLNETQMEEVQLLRRTVEMGGHQAYAHPVLALAGAQAPDFRAGYEAKPPFFEVPLLVYLVVFRRVPVKIPAEAPEGSVRFRRVPVQIPCEVPEGSGAVLYMFAWFRSSGEILRENIVSSAELFEQSIQVSDCQPENECRGVDGDGASQGVAADVWKSPAHINFNSIIFAGKPSFPVWDTNALPLGRWLEQMHPIFKAELEAILNAPGDLFGQLMQLDPSREHLATPGGWDTLRIVRYHHWYEIFCQLAPQTCELIKTRPEINECKFMNVNYVRLNPGTHLKPHFGNGPRLSAHLSVKAPEPMRAGLTVADQKRLWVEGEAILFDDTYPHMVSHWGEQPRYVILVWFCHPCDGGNAHNQTCPDS</sequence>
<comment type="caution">
    <text evidence="6">The sequence shown here is derived from an EMBL/GenBank/DDBJ whole genome shotgun (WGS) entry which is preliminary data.</text>
</comment>
<dbReference type="InterPro" id="IPR007803">
    <property type="entry name" value="Asp/Arg/Pro-Hydrxlase"/>
</dbReference>
<evidence type="ECO:0000256" key="1">
    <source>
        <dbReference type="ARBA" id="ARBA00007730"/>
    </source>
</evidence>
<dbReference type="AlphaFoldDB" id="A0A9P1G9U8"/>
<dbReference type="Gene3D" id="2.60.120.330">
    <property type="entry name" value="B-lactam Antibiotic, Isopenicillin N Synthase, Chain"/>
    <property type="match status" value="1"/>
</dbReference>
<dbReference type="SUPFAM" id="SSF51197">
    <property type="entry name" value="Clavaminate synthase-like"/>
    <property type="match status" value="1"/>
</dbReference>
<dbReference type="GO" id="GO:0016020">
    <property type="term" value="C:membrane"/>
    <property type="evidence" value="ECO:0007669"/>
    <property type="project" value="TreeGrafter"/>
</dbReference>
<reference evidence="6" key="1">
    <citation type="submission" date="2022-10" db="EMBL/GenBank/DDBJ databases">
        <authorList>
            <person name="Chen Y."/>
            <person name="Dougan E. K."/>
            <person name="Chan C."/>
            <person name="Rhodes N."/>
            <person name="Thang M."/>
        </authorList>
    </citation>
    <scope>NUCLEOTIDE SEQUENCE</scope>
</reference>
<dbReference type="EMBL" id="CAMXCT010003112">
    <property type="protein sequence ID" value="CAI4002502.1"/>
    <property type="molecule type" value="Genomic_DNA"/>
</dbReference>
<dbReference type="InterPro" id="IPR027443">
    <property type="entry name" value="IPNS-like_sf"/>
</dbReference>
<name>A0A9P1G9U8_9DINO</name>
<dbReference type="Proteomes" id="UP001152797">
    <property type="component" value="Unassembled WGS sequence"/>
</dbReference>
<comment type="similarity">
    <text evidence="1">Belongs to the aspartyl/asparaginyl beta-hydroxylase family.</text>
</comment>
<feature type="signal peptide" evidence="4">
    <location>
        <begin position="1"/>
        <end position="21"/>
    </location>
</feature>
<feature type="chain" id="PRO_5043272587" description="Aspartyl/asparaginy/proline hydroxylase domain-containing protein" evidence="4">
    <location>
        <begin position="22"/>
        <end position="439"/>
    </location>
</feature>
<evidence type="ECO:0000313" key="8">
    <source>
        <dbReference type="Proteomes" id="UP001152797"/>
    </source>
</evidence>
<keyword evidence="8" id="KW-1185">Reference proteome</keyword>
<keyword evidence="4" id="KW-0732">Signal</keyword>
<evidence type="ECO:0000256" key="3">
    <source>
        <dbReference type="ARBA" id="ARBA00023002"/>
    </source>
</evidence>
<dbReference type="Pfam" id="PF05118">
    <property type="entry name" value="Asp_Arg_Hydrox"/>
    <property type="match status" value="1"/>
</dbReference>
<evidence type="ECO:0000256" key="2">
    <source>
        <dbReference type="ARBA" id="ARBA00022964"/>
    </source>
</evidence>
<dbReference type="InterPro" id="IPR051821">
    <property type="entry name" value="Asp/Asn_beta-hydroxylase"/>
</dbReference>
<keyword evidence="2" id="KW-0223">Dioxygenase</keyword>
<feature type="domain" description="Aspartyl/asparaginy/proline hydroxylase" evidence="5">
    <location>
        <begin position="272"/>
        <end position="425"/>
    </location>
</feature>
<protein>
    <recommendedName>
        <fullName evidence="5">Aspartyl/asparaginy/proline hydroxylase domain-containing protein</fullName>
    </recommendedName>
</protein>
<dbReference type="PANTHER" id="PTHR46332:SF5">
    <property type="entry name" value="ASPARTATE BETA-HYDROXYLASE DOMAIN CONTAINING 2"/>
    <property type="match status" value="1"/>
</dbReference>
<dbReference type="PANTHER" id="PTHR46332">
    <property type="entry name" value="ASPARTATE BETA-HYDROXYLASE DOMAIN-CONTAINING PROTEIN 2"/>
    <property type="match status" value="1"/>
</dbReference>
<organism evidence="6">
    <name type="scientific">Cladocopium goreaui</name>
    <dbReference type="NCBI Taxonomy" id="2562237"/>
    <lineage>
        <taxon>Eukaryota</taxon>
        <taxon>Sar</taxon>
        <taxon>Alveolata</taxon>
        <taxon>Dinophyceae</taxon>
        <taxon>Suessiales</taxon>
        <taxon>Symbiodiniaceae</taxon>
        <taxon>Cladocopium</taxon>
    </lineage>
</organism>
<dbReference type="EMBL" id="CAMXCT020003112">
    <property type="protein sequence ID" value="CAL1155877.1"/>
    <property type="molecule type" value="Genomic_DNA"/>
</dbReference>
<proteinExistence type="inferred from homology"/>
<evidence type="ECO:0000313" key="6">
    <source>
        <dbReference type="EMBL" id="CAI4002502.1"/>
    </source>
</evidence>
<evidence type="ECO:0000256" key="4">
    <source>
        <dbReference type="SAM" id="SignalP"/>
    </source>
</evidence>
<evidence type="ECO:0000259" key="5">
    <source>
        <dbReference type="Pfam" id="PF05118"/>
    </source>
</evidence>